<keyword evidence="4" id="KW-1185">Reference proteome</keyword>
<evidence type="ECO:0000256" key="1">
    <source>
        <dbReference type="SAM" id="Coils"/>
    </source>
</evidence>
<name>A0A8J2LJN1_9HEXA</name>
<reference evidence="3" key="1">
    <citation type="submission" date="2021-06" db="EMBL/GenBank/DDBJ databases">
        <authorList>
            <person name="Hodson N. C."/>
            <person name="Mongue J. A."/>
            <person name="Jaron S. K."/>
        </authorList>
    </citation>
    <scope>NUCLEOTIDE SEQUENCE</scope>
</reference>
<feature type="coiled-coil region" evidence="1">
    <location>
        <begin position="96"/>
        <end position="137"/>
    </location>
</feature>
<evidence type="ECO:0000313" key="3">
    <source>
        <dbReference type="EMBL" id="CAG7824344.1"/>
    </source>
</evidence>
<accession>A0A8J2LJN1</accession>
<protein>
    <submittedName>
        <fullName evidence="3">Uncharacterized protein</fullName>
    </submittedName>
</protein>
<evidence type="ECO:0000256" key="2">
    <source>
        <dbReference type="SAM" id="MobiDB-lite"/>
    </source>
</evidence>
<feature type="non-terminal residue" evidence="3">
    <location>
        <position position="142"/>
    </location>
</feature>
<keyword evidence="1" id="KW-0175">Coiled coil</keyword>
<sequence length="142" mass="16103">EVEISFNRKVYSAQIIYGGPNPKNVNSYLDSLGKSHGHLKPQETRQSNTTKKGRKRKSEDTGAVIDGIIESLDQNLAHEAPQPTSSHGDIDTDHNSLDYEKRIRKLSKKLRKAESTVDTLRSELSEEQSLREKYQCKCKPLH</sequence>
<proteinExistence type="predicted"/>
<evidence type="ECO:0000313" key="4">
    <source>
        <dbReference type="Proteomes" id="UP000708208"/>
    </source>
</evidence>
<feature type="non-terminal residue" evidence="3">
    <location>
        <position position="1"/>
    </location>
</feature>
<dbReference type="EMBL" id="CAJVCH010532410">
    <property type="protein sequence ID" value="CAG7824344.1"/>
    <property type="molecule type" value="Genomic_DNA"/>
</dbReference>
<dbReference type="Proteomes" id="UP000708208">
    <property type="component" value="Unassembled WGS sequence"/>
</dbReference>
<organism evidence="3 4">
    <name type="scientific">Allacma fusca</name>
    <dbReference type="NCBI Taxonomy" id="39272"/>
    <lineage>
        <taxon>Eukaryota</taxon>
        <taxon>Metazoa</taxon>
        <taxon>Ecdysozoa</taxon>
        <taxon>Arthropoda</taxon>
        <taxon>Hexapoda</taxon>
        <taxon>Collembola</taxon>
        <taxon>Symphypleona</taxon>
        <taxon>Sminthuridae</taxon>
        <taxon>Allacma</taxon>
    </lineage>
</organism>
<gene>
    <name evidence="3" type="ORF">AFUS01_LOCUS34503</name>
</gene>
<comment type="caution">
    <text evidence="3">The sequence shown here is derived from an EMBL/GenBank/DDBJ whole genome shotgun (WGS) entry which is preliminary data.</text>
</comment>
<dbReference type="AlphaFoldDB" id="A0A8J2LJN1"/>
<feature type="region of interest" description="Disordered" evidence="2">
    <location>
        <begin position="16"/>
        <end position="96"/>
    </location>
</feature>